<dbReference type="GO" id="GO:0008483">
    <property type="term" value="F:transaminase activity"/>
    <property type="evidence" value="ECO:0007669"/>
    <property type="project" value="InterPro"/>
</dbReference>
<dbReference type="GO" id="GO:0006782">
    <property type="term" value="P:protoporphyrinogen IX biosynthetic process"/>
    <property type="evidence" value="ECO:0007669"/>
    <property type="project" value="UniProtKB-UniRule"/>
</dbReference>
<keyword evidence="4 7" id="KW-0663">Pyridoxal phosphate</keyword>
<dbReference type="InterPro" id="IPR015421">
    <property type="entry name" value="PyrdxlP-dep_Trfase_major"/>
</dbReference>
<comment type="cofactor">
    <cofactor evidence="1 7">
        <name>pyridoxal 5'-phosphate</name>
        <dbReference type="ChEBI" id="CHEBI:597326"/>
    </cofactor>
</comment>
<evidence type="ECO:0000256" key="3">
    <source>
        <dbReference type="ARBA" id="ARBA00008981"/>
    </source>
</evidence>
<dbReference type="NCBIfam" id="TIGR00713">
    <property type="entry name" value="hemL"/>
    <property type="match status" value="1"/>
</dbReference>
<dbReference type="SUPFAM" id="SSF53383">
    <property type="entry name" value="PLP-dependent transferases"/>
    <property type="match status" value="1"/>
</dbReference>
<name>A0A3D4V7B3_9BACT</name>
<keyword evidence="6 7" id="KW-0627">Porphyrin biosynthesis</keyword>
<dbReference type="CDD" id="cd00610">
    <property type="entry name" value="OAT_like"/>
    <property type="match status" value="1"/>
</dbReference>
<dbReference type="OMA" id="WGPLIFG"/>
<proteinExistence type="inferred from homology"/>
<dbReference type="PANTHER" id="PTHR43713:SF3">
    <property type="entry name" value="GLUTAMATE-1-SEMIALDEHYDE 2,1-AMINOMUTASE 1, CHLOROPLASTIC-RELATED"/>
    <property type="match status" value="1"/>
</dbReference>
<dbReference type="NCBIfam" id="NF000818">
    <property type="entry name" value="PRK00062.1"/>
    <property type="match status" value="1"/>
</dbReference>
<evidence type="ECO:0000256" key="7">
    <source>
        <dbReference type="HAMAP-Rule" id="MF_00375"/>
    </source>
</evidence>
<evidence type="ECO:0000313" key="9">
    <source>
        <dbReference type="Proteomes" id="UP000264071"/>
    </source>
</evidence>
<evidence type="ECO:0000313" key="8">
    <source>
        <dbReference type="EMBL" id="HCT56991.1"/>
    </source>
</evidence>
<gene>
    <name evidence="7 8" type="primary">hemL</name>
    <name evidence="8" type="ORF">DGD08_07220</name>
</gene>
<keyword evidence="7" id="KW-0963">Cytoplasm</keyword>
<dbReference type="Pfam" id="PF00202">
    <property type="entry name" value="Aminotran_3"/>
    <property type="match status" value="1"/>
</dbReference>
<keyword evidence="5 7" id="KW-0413">Isomerase</keyword>
<sequence>MTEMVPHARSAEIMARARMRFPGGVNSPVRAFRGVGGEPFVAARGKGARIWDVDGNEYFDYVLSWGPLVLGHAPDVVLHAVSQAMLEGTSFGMPTAREVELADAIAGRMPHLEMVRFTSSGTEATMSIARLARAVTKREHILKFDGCYHGHGDSFLVRAGSGVATLGLPDSPGVPEALAKLTLTCAFNDLDAVERIARDVPLAAIMLEPIVGNSGFIEPTPGFIQGLRRIADETGALLVFDEVMTGFRIAFGGATEYFGVTPDLTALGKVIGGGLPVAAYGGSRTLMEHIAPTGPVYQAGTLSGNPLAMAAGIATLGALTRSVHDEITNQTAALVDGLRGIATRRGVPLSARHVGSMWGFFFRDGDVHSFDDAKQSDVALFRRFFHAARTRGVSLAPSAFEAAFMSAAHGPAEVGETLSRLDDALGAALTDTAGH</sequence>
<comment type="similarity">
    <text evidence="3 7">Belongs to the class-III pyridoxal-phosphate-dependent aminotransferase family. HemL subfamily.</text>
</comment>
<dbReference type="Gene3D" id="3.40.640.10">
    <property type="entry name" value="Type I PLP-dependent aspartate aminotransferase-like (Major domain)"/>
    <property type="match status" value="1"/>
</dbReference>
<comment type="subcellular location">
    <subcellularLocation>
        <location evidence="7">Cytoplasm</location>
    </subcellularLocation>
</comment>
<dbReference type="Gene3D" id="3.90.1150.10">
    <property type="entry name" value="Aspartate Aminotransferase, domain 1"/>
    <property type="match status" value="1"/>
</dbReference>
<dbReference type="PANTHER" id="PTHR43713">
    <property type="entry name" value="GLUTAMATE-1-SEMIALDEHYDE 2,1-AMINOMUTASE"/>
    <property type="match status" value="1"/>
</dbReference>
<dbReference type="PROSITE" id="PS00600">
    <property type="entry name" value="AA_TRANSFER_CLASS_3"/>
    <property type="match status" value="1"/>
</dbReference>
<dbReference type="InterPro" id="IPR004639">
    <property type="entry name" value="4pyrrol_synth_GluAld_NH2Trfase"/>
</dbReference>
<dbReference type="AlphaFoldDB" id="A0A3D4V7B3"/>
<comment type="pathway">
    <text evidence="2">Porphyrin-containing compound metabolism; protoporphyrin-IX biosynthesis; 5-aminolevulinate from L-glutamyl-tRNA(Glu): step 2/2.</text>
</comment>
<dbReference type="SMR" id="A0A3D4V7B3"/>
<evidence type="ECO:0000256" key="5">
    <source>
        <dbReference type="ARBA" id="ARBA00023235"/>
    </source>
</evidence>
<dbReference type="InterPro" id="IPR015422">
    <property type="entry name" value="PyrdxlP-dep_Trfase_small"/>
</dbReference>
<reference evidence="8 9" key="1">
    <citation type="journal article" date="2018" name="Nat. Biotechnol.">
        <title>A standardized bacterial taxonomy based on genome phylogeny substantially revises the tree of life.</title>
        <authorList>
            <person name="Parks D.H."/>
            <person name="Chuvochina M."/>
            <person name="Waite D.W."/>
            <person name="Rinke C."/>
            <person name="Skarshewski A."/>
            <person name="Chaumeil P.A."/>
            <person name="Hugenholtz P."/>
        </authorList>
    </citation>
    <scope>NUCLEOTIDE SEQUENCE [LARGE SCALE GENOMIC DNA]</scope>
    <source>
        <strain evidence="8">UBA8844</strain>
    </source>
</reference>
<dbReference type="InterPro" id="IPR015424">
    <property type="entry name" value="PyrdxlP-dep_Trfase"/>
</dbReference>
<dbReference type="GO" id="GO:0042286">
    <property type="term" value="F:glutamate-1-semialdehyde 2,1-aminomutase activity"/>
    <property type="evidence" value="ECO:0007669"/>
    <property type="project" value="UniProtKB-UniRule"/>
</dbReference>
<feature type="modified residue" description="N6-(pyridoxal phosphate)lysine" evidence="7">
    <location>
        <position position="269"/>
    </location>
</feature>
<dbReference type="UniPathway" id="UPA00251">
    <property type="reaction ID" value="UER00317"/>
</dbReference>
<dbReference type="Proteomes" id="UP000264071">
    <property type="component" value="Unassembled WGS sequence"/>
</dbReference>
<evidence type="ECO:0000256" key="6">
    <source>
        <dbReference type="ARBA" id="ARBA00023244"/>
    </source>
</evidence>
<dbReference type="GO" id="GO:0005737">
    <property type="term" value="C:cytoplasm"/>
    <property type="evidence" value="ECO:0007669"/>
    <property type="project" value="UniProtKB-SubCell"/>
</dbReference>
<organism evidence="8 9">
    <name type="scientific">Gemmatimonas aurantiaca</name>
    <dbReference type="NCBI Taxonomy" id="173480"/>
    <lineage>
        <taxon>Bacteria</taxon>
        <taxon>Pseudomonadati</taxon>
        <taxon>Gemmatimonadota</taxon>
        <taxon>Gemmatimonadia</taxon>
        <taxon>Gemmatimonadales</taxon>
        <taxon>Gemmatimonadaceae</taxon>
        <taxon>Gemmatimonas</taxon>
    </lineage>
</organism>
<dbReference type="FunFam" id="3.40.640.10:FF:000021">
    <property type="entry name" value="Glutamate-1-semialdehyde 2,1-aminomutase"/>
    <property type="match status" value="1"/>
</dbReference>
<evidence type="ECO:0000256" key="2">
    <source>
        <dbReference type="ARBA" id="ARBA00004819"/>
    </source>
</evidence>
<dbReference type="InterPro" id="IPR049704">
    <property type="entry name" value="Aminotrans_3_PPA_site"/>
</dbReference>
<dbReference type="HAMAP" id="MF_00375">
    <property type="entry name" value="HemL_aminotrans_3"/>
    <property type="match status" value="1"/>
</dbReference>
<dbReference type="EMBL" id="DPIY01000006">
    <property type="protein sequence ID" value="HCT56991.1"/>
    <property type="molecule type" value="Genomic_DNA"/>
</dbReference>
<comment type="catalytic activity">
    <reaction evidence="7">
        <text>(S)-4-amino-5-oxopentanoate = 5-aminolevulinate</text>
        <dbReference type="Rhea" id="RHEA:14265"/>
        <dbReference type="ChEBI" id="CHEBI:57501"/>
        <dbReference type="ChEBI" id="CHEBI:356416"/>
        <dbReference type="EC" id="5.4.3.8"/>
    </reaction>
</comment>
<dbReference type="EC" id="5.4.3.8" evidence="7"/>
<comment type="subunit">
    <text evidence="7">Homodimer.</text>
</comment>
<dbReference type="InterPro" id="IPR005814">
    <property type="entry name" value="Aminotrans_3"/>
</dbReference>
<evidence type="ECO:0000256" key="1">
    <source>
        <dbReference type="ARBA" id="ARBA00001933"/>
    </source>
</evidence>
<dbReference type="GO" id="GO:0030170">
    <property type="term" value="F:pyridoxal phosphate binding"/>
    <property type="evidence" value="ECO:0007669"/>
    <property type="project" value="InterPro"/>
</dbReference>
<accession>A0A3D4V7B3</accession>
<protein>
    <recommendedName>
        <fullName evidence="7">Glutamate-1-semialdehyde 2,1-aminomutase</fullName>
        <shortName evidence="7">GSA</shortName>
        <ecNumber evidence="7">5.4.3.8</ecNumber>
    </recommendedName>
    <alternativeName>
        <fullName evidence="7">Glutamate-1-semialdehyde aminotransferase</fullName>
        <shortName evidence="7">GSA-AT</shortName>
    </alternativeName>
</protein>
<comment type="caution">
    <text evidence="8">The sequence shown here is derived from an EMBL/GenBank/DDBJ whole genome shotgun (WGS) entry which is preliminary data.</text>
</comment>
<evidence type="ECO:0000256" key="4">
    <source>
        <dbReference type="ARBA" id="ARBA00022898"/>
    </source>
</evidence>